<keyword evidence="3" id="KW-1185">Reference proteome</keyword>
<comment type="caution">
    <text evidence="2">The sequence shown here is derived from an EMBL/GenBank/DDBJ whole genome shotgun (WGS) entry which is preliminary data.</text>
</comment>
<dbReference type="EMBL" id="QURH01000883">
    <property type="protein sequence ID" value="RFU38031.1"/>
    <property type="molecule type" value="Genomic_DNA"/>
</dbReference>
<dbReference type="InterPro" id="IPR054190">
    <property type="entry name" value="DUF6895"/>
</dbReference>
<evidence type="ECO:0000313" key="2">
    <source>
        <dbReference type="EMBL" id="RFU38031.1"/>
    </source>
</evidence>
<evidence type="ECO:0000313" key="3">
    <source>
        <dbReference type="Proteomes" id="UP000261811"/>
    </source>
</evidence>
<gene>
    <name evidence="2" type="ORF">DZF91_29800</name>
</gene>
<name>A0A372JDE8_9ACTN</name>
<dbReference type="Proteomes" id="UP000261811">
    <property type="component" value="Unassembled WGS sequence"/>
</dbReference>
<sequence>MRGEHVIAREGRSVGARGEAGAVLRRWLEENIDLFLPRVGASAHPVEHMLRLSEMSLILLGMSRRSVAGDECYGAWAKKMACILADGLRAVEEPIVAEFSARSPGVRALLIAFPALEICTATRFRTHDLVDRALESGNSDHRSGTDLELAFARDVAGLHACRATISAEFAKVACGGATSRVMGRRELYDLSHLVFYATRMGRRKPGWNAVQAASVRQRLRTGGAARLRARDLDPAAEAVMGLLMAGFPPCVFVDEATAALSVAAETFGYVPAQSPEAGQMSHRLRHYHSTLVGLSALAEFERLQTTAGR</sequence>
<accession>A0A372JDE8</accession>
<dbReference type="AlphaFoldDB" id="A0A372JDE8"/>
<dbReference type="Pfam" id="PF21836">
    <property type="entry name" value="DUF6895"/>
    <property type="match status" value="1"/>
</dbReference>
<proteinExistence type="predicted"/>
<feature type="domain" description="DUF6895" evidence="1">
    <location>
        <begin position="25"/>
        <end position="297"/>
    </location>
</feature>
<organism evidence="2 3">
    <name type="scientific">Actinomadura logoneensis</name>
    <dbReference type="NCBI Taxonomy" id="2293572"/>
    <lineage>
        <taxon>Bacteria</taxon>
        <taxon>Bacillati</taxon>
        <taxon>Actinomycetota</taxon>
        <taxon>Actinomycetes</taxon>
        <taxon>Streptosporangiales</taxon>
        <taxon>Thermomonosporaceae</taxon>
        <taxon>Actinomadura</taxon>
    </lineage>
</organism>
<reference evidence="2 3" key="1">
    <citation type="submission" date="2018-08" db="EMBL/GenBank/DDBJ databases">
        <title>Actinomadura jelena sp. nov., a novel Actinomycete isolated from soil in Chad.</title>
        <authorList>
            <person name="Shi L."/>
        </authorList>
    </citation>
    <scope>NUCLEOTIDE SEQUENCE [LARGE SCALE GENOMIC DNA]</scope>
    <source>
        <strain evidence="2 3">NEAU-G17</strain>
    </source>
</reference>
<protein>
    <recommendedName>
        <fullName evidence="1">DUF6895 domain-containing protein</fullName>
    </recommendedName>
</protein>
<evidence type="ECO:0000259" key="1">
    <source>
        <dbReference type="Pfam" id="PF21836"/>
    </source>
</evidence>